<keyword evidence="4" id="KW-1185">Reference proteome</keyword>
<feature type="compositionally biased region" description="Low complexity" evidence="1">
    <location>
        <begin position="797"/>
        <end position="812"/>
    </location>
</feature>
<feature type="compositionally biased region" description="Polar residues" evidence="1">
    <location>
        <begin position="364"/>
        <end position="376"/>
    </location>
</feature>
<feature type="compositionally biased region" description="Polar residues" evidence="1">
    <location>
        <begin position="668"/>
        <end position="685"/>
    </location>
</feature>
<reference evidence="3 4" key="1">
    <citation type="submission" date="2016-11" db="EMBL/GenBank/DDBJ databases">
        <title>Comparative genomics of Bartonella apis.</title>
        <authorList>
            <person name="Engel P."/>
        </authorList>
    </citation>
    <scope>NUCLEOTIDE SEQUENCE [LARGE SCALE GENOMIC DNA]</scope>
    <source>
        <strain evidence="3 4">BBC0178</strain>
    </source>
</reference>
<feature type="compositionally biased region" description="Polar residues" evidence="1">
    <location>
        <begin position="252"/>
        <end position="276"/>
    </location>
</feature>
<feature type="region of interest" description="Disordered" evidence="1">
    <location>
        <begin position="351"/>
        <end position="460"/>
    </location>
</feature>
<dbReference type="Proteomes" id="UP000189660">
    <property type="component" value="Chromosome"/>
</dbReference>
<feature type="compositionally biased region" description="Basic and acidic residues" evidence="1">
    <location>
        <begin position="848"/>
        <end position="862"/>
    </location>
</feature>
<gene>
    <name evidence="3" type="ORF">BBC0178_012410</name>
</gene>
<organism evidence="3 4">
    <name type="scientific">Bartonella apihabitans</name>
    <dbReference type="NCBI Taxonomy" id="2750929"/>
    <lineage>
        <taxon>Bacteria</taxon>
        <taxon>Pseudomonadati</taxon>
        <taxon>Pseudomonadota</taxon>
        <taxon>Alphaproteobacteria</taxon>
        <taxon>Hyphomicrobiales</taxon>
        <taxon>Bartonellaceae</taxon>
        <taxon>Bartonella</taxon>
    </lineage>
</organism>
<accession>A0A1U9MBJ9</accession>
<proteinExistence type="predicted"/>
<feature type="compositionally biased region" description="Low complexity" evidence="1">
    <location>
        <begin position="911"/>
        <end position="922"/>
    </location>
</feature>
<dbReference type="AlphaFoldDB" id="A0A1U9MBJ9"/>
<evidence type="ECO:0000259" key="2">
    <source>
        <dbReference type="Pfam" id="PF05036"/>
    </source>
</evidence>
<feature type="compositionally biased region" description="Polar residues" evidence="1">
    <location>
        <begin position="436"/>
        <end position="460"/>
    </location>
</feature>
<protein>
    <recommendedName>
        <fullName evidence="2">SPOR domain-containing protein</fullName>
    </recommendedName>
</protein>
<dbReference type="OrthoDB" id="7338235at2"/>
<feature type="region of interest" description="Disordered" evidence="1">
    <location>
        <begin position="247"/>
        <end position="276"/>
    </location>
</feature>
<feature type="compositionally biased region" description="Polar residues" evidence="1">
    <location>
        <begin position="548"/>
        <end position="568"/>
    </location>
</feature>
<feature type="compositionally biased region" description="Polar residues" evidence="1">
    <location>
        <begin position="173"/>
        <end position="186"/>
    </location>
</feature>
<dbReference type="KEGG" id="bapa:BBC0178_012410"/>
<feature type="region of interest" description="Disordered" evidence="1">
    <location>
        <begin position="1"/>
        <end position="234"/>
    </location>
</feature>
<dbReference type="Pfam" id="PF05036">
    <property type="entry name" value="SPOR"/>
    <property type="match status" value="1"/>
</dbReference>
<feature type="compositionally biased region" description="Polar residues" evidence="1">
    <location>
        <begin position="819"/>
        <end position="847"/>
    </location>
</feature>
<feature type="domain" description="SPOR" evidence="2">
    <location>
        <begin position="975"/>
        <end position="1053"/>
    </location>
</feature>
<name>A0A1U9MBJ9_9HYPH</name>
<dbReference type="GO" id="GO:0042834">
    <property type="term" value="F:peptidoglycan binding"/>
    <property type="evidence" value="ECO:0007669"/>
    <property type="project" value="InterPro"/>
</dbReference>
<dbReference type="EMBL" id="CP015820">
    <property type="protein sequence ID" value="AQT42713.1"/>
    <property type="molecule type" value="Genomic_DNA"/>
</dbReference>
<feature type="compositionally biased region" description="Polar residues" evidence="1">
    <location>
        <begin position="505"/>
        <end position="525"/>
    </location>
</feature>
<feature type="compositionally biased region" description="Polar residues" evidence="1">
    <location>
        <begin position="80"/>
        <end position="99"/>
    </location>
</feature>
<sequence length="1055" mass="113820">MTDNNRNAFRPEGQAQQSNDPLLELTRLFNLDFNPNGNNESNRPSNPETSANVTPAPETNNPDDADLSFLDTGAAPEAPQAQNSPYPQDDIGSTQQNVNDDLDFLPGADQQQSPSTAGGAGLPFNELYDAPSFTPQARTPENVAGAPNTYNDDQLDMPPDLPIGDESILPRQGFNQSPGAPLNSTLPEDFDFVPERNADSPTFQNRSEPDPVLPTPPQNNYNQPSALAPETASAVRQVAGEYPHQYAPNAAGQFTSPDSSPRYSPQPTAAPVQEQQTTQQYPAFDEMKFDKELENLLVNAPLESFDNNANPADTGNSFSAYPSQQETNPVQSDNDQYGYSNQYAAVNNAEVNNPAANDPEPFGSTVTQNYNPQQMQPPLHSEETMGANNTAPQNVGNTQSPLPYTPPAADVTAADESFFDNHDPLEDNVYGRDTDYANSYNQNSDTQLSDRNQSPSASVGEQHNIAAFDLEDLSTGENVIVNPPAPQMSTNEQQQDGNFAPEQDQYGQSLNQQEPEPSKNQNNDFQPQYVQNQQAQISQPVLEEHGQDNYSYQSSPVSGNDENLQYGNDKNGDLPPDVDTYNFAENVVETTEPVDVPDIPYAEEETAQQGDALENEFADVFSVGNKQESANKASEQDDFFADAYAQSGYNLKKQQSFEEADLEQANYDNAGSYTNYPTEAPTQPDENLPLESLQNQKRSSSFVRKLTIGGVVLFIAVGGGYAASKYFLPYNSDGQSTVIHADEAPYKIQAEQTSNNHDTSNNQDVYNHANGADDASKENQDKLVDHSETPEDITALNNVPDSVDSFSDPSNVEDAITAASDQTVPTREVQSVVVNPDGTISPSNSADNAEKNADNSDTENSHAEAAIGATKSPNAVNPTSSKTNSQSNTETSTTDSELAKIINDDAKSNEKNNASANVNNSENESDIFNSVKTPQTKKQAQPVQTADLSEESSAASKPVAPAKSANVTPMASVGSGGYYVQIASQPTKESAVASLNNAKNSFGALIGSLPLSIEPASIPGKGTYYRVRVQVGPRENAISICERIKSQKGNCFVGK</sequence>
<feature type="region of interest" description="Disordered" evidence="1">
    <location>
        <begin position="477"/>
        <end position="525"/>
    </location>
</feature>
<feature type="region of interest" description="Disordered" evidence="1">
    <location>
        <begin position="752"/>
        <end position="962"/>
    </location>
</feature>
<feature type="compositionally biased region" description="Polar residues" evidence="1">
    <location>
        <begin position="752"/>
        <end position="765"/>
    </location>
</feature>
<feature type="region of interest" description="Disordered" evidence="1">
    <location>
        <begin position="304"/>
        <end position="336"/>
    </location>
</feature>
<feature type="compositionally biased region" description="Polar residues" evidence="1">
    <location>
        <begin position="926"/>
        <end position="947"/>
    </location>
</feature>
<feature type="region of interest" description="Disordered" evidence="1">
    <location>
        <begin position="668"/>
        <end position="688"/>
    </location>
</feature>
<feature type="compositionally biased region" description="Polar residues" evidence="1">
    <location>
        <begin position="305"/>
        <end position="336"/>
    </location>
</feature>
<feature type="compositionally biased region" description="Basic and acidic residues" evidence="1">
    <location>
        <begin position="419"/>
        <end position="435"/>
    </location>
</feature>
<evidence type="ECO:0000313" key="4">
    <source>
        <dbReference type="Proteomes" id="UP000189660"/>
    </source>
</evidence>
<feature type="region of interest" description="Disordered" evidence="1">
    <location>
        <begin position="548"/>
        <end position="578"/>
    </location>
</feature>
<dbReference type="InterPro" id="IPR007730">
    <property type="entry name" value="SPOR-like_dom"/>
</dbReference>
<feature type="compositionally biased region" description="Low complexity" evidence="1">
    <location>
        <begin position="877"/>
        <end position="896"/>
    </location>
</feature>
<dbReference type="RefSeq" id="WP_078039558.1">
    <property type="nucleotide sequence ID" value="NZ_CP015820.1"/>
</dbReference>
<feature type="compositionally biased region" description="Polar residues" evidence="1">
    <location>
        <begin position="487"/>
        <end position="497"/>
    </location>
</feature>
<dbReference type="InterPro" id="IPR036680">
    <property type="entry name" value="SPOR-like_sf"/>
</dbReference>
<feature type="compositionally biased region" description="Polar residues" evidence="1">
    <location>
        <begin position="33"/>
        <end position="60"/>
    </location>
</feature>
<dbReference type="Gene3D" id="3.30.70.1070">
    <property type="entry name" value="Sporulation related repeat"/>
    <property type="match status" value="1"/>
</dbReference>
<feature type="compositionally biased region" description="Basic and acidic residues" evidence="1">
    <location>
        <begin position="774"/>
        <end position="789"/>
    </location>
</feature>
<feature type="compositionally biased region" description="Low complexity" evidence="1">
    <location>
        <begin position="351"/>
        <end position="361"/>
    </location>
</feature>
<feature type="compositionally biased region" description="Polar residues" evidence="1">
    <location>
        <begin position="386"/>
        <end position="402"/>
    </location>
</feature>
<evidence type="ECO:0000256" key="1">
    <source>
        <dbReference type="SAM" id="MobiDB-lite"/>
    </source>
</evidence>
<feature type="compositionally biased region" description="Low complexity" evidence="1">
    <location>
        <begin position="951"/>
        <end position="962"/>
    </location>
</feature>
<evidence type="ECO:0000313" key="3">
    <source>
        <dbReference type="EMBL" id="AQT42713.1"/>
    </source>
</evidence>